<dbReference type="Gene3D" id="1.25.40.10">
    <property type="entry name" value="Tetratricopeptide repeat domain"/>
    <property type="match status" value="1"/>
</dbReference>
<organism evidence="1 2">
    <name type="scientific">Streptomyces flavotricini</name>
    <dbReference type="NCBI Taxonomy" id="66888"/>
    <lineage>
        <taxon>Bacteria</taxon>
        <taxon>Bacillati</taxon>
        <taxon>Actinomycetota</taxon>
        <taxon>Actinomycetes</taxon>
        <taxon>Kitasatosporales</taxon>
        <taxon>Streptomycetaceae</taxon>
        <taxon>Streptomyces</taxon>
    </lineage>
</organism>
<comment type="caution">
    <text evidence="1">The sequence shown here is derived from an EMBL/GenBank/DDBJ whole genome shotgun (WGS) entry which is preliminary data.</text>
</comment>
<gene>
    <name evidence="1" type="ORF">K7B10_07455</name>
</gene>
<dbReference type="InterPro" id="IPR011990">
    <property type="entry name" value="TPR-like_helical_dom_sf"/>
</dbReference>
<proteinExistence type="predicted"/>
<evidence type="ECO:0000313" key="1">
    <source>
        <dbReference type="EMBL" id="MCC0094621.1"/>
    </source>
</evidence>
<dbReference type="EMBL" id="JAINUL010000001">
    <property type="protein sequence ID" value="MCC0094621.1"/>
    <property type="molecule type" value="Genomic_DNA"/>
</dbReference>
<dbReference type="RefSeq" id="WP_229335182.1">
    <property type="nucleotide sequence ID" value="NZ_JAINUL010000001.1"/>
</dbReference>
<reference evidence="1 2" key="1">
    <citation type="submission" date="2021-08" db="EMBL/GenBank/DDBJ databases">
        <title>Genomic Architecture of Streptomyces flavotricini NGL1 and Streptomyces erythrochromogenes HMS4 With Differential Plant Beneficial attributes and laccase production capabilities.</title>
        <authorList>
            <person name="Salwan R."/>
            <person name="Kaur R."/>
            <person name="Sharma V."/>
        </authorList>
    </citation>
    <scope>NUCLEOTIDE SEQUENCE [LARGE SCALE GENOMIC DNA]</scope>
    <source>
        <strain evidence="1 2">NGL1</strain>
    </source>
</reference>
<sequence>MPRERNTRLEGVLQEIGWSQVAAAAHVVRVASEVGATELQSITRSHVNQWIRGAHPGPTATRILCETLSRGLLGKGLNRIVTPADIGLNDPDEQAGSMRPRGGDTIAQLVDLGGTDLDLERRLALKRAAFSLAGMSLPSTGWWEDSLTAARTRRPPAGRTVGPDDVAAVREMTQLLSQREQRRGGGDGRSALVAYLRTDVAAYLGSPFPDERIRQEMFTAAGELAYLAGWTAFDASEHVLAQKWLSLALQLSAEADDAPLAGHILRAQAHQTLDLGHPTQALQLAETSVSQRRYTNASSRERSLLGVVHARTLAAAGHKQEAIPALLRAEDDLRSAQAGDDEPARVFFFSEASLAHETARTLQALGDLQGAEREFLRSVRTRKSTAFARTHAVTLGLLGAVQIQRGALDVACATWTQALDAMQGVQSGRALDTVVQMRRALSPYRGRGGTALARLDDRARIVISRVR</sequence>
<accession>A0ABS8E0M5</accession>
<dbReference type="Proteomes" id="UP001520654">
    <property type="component" value="Unassembled WGS sequence"/>
</dbReference>
<name>A0ABS8E0M5_9ACTN</name>
<evidence type="ECO:0000313" key="2">
    <source>
        <dbReference type="Proteomes" id="UP001520654"/>
    </source>
</evidence>
<protein>
    <submittedName>
        <fullName evidence="1">Tat pathway signal protein</fullName>
    </submittedName>
</protein>
<keyword evidence="2" id="KW-1185">Reference proteome</keyword>
<dbReference type="SUPFAM" id="SSF48452">
    <property type="entry name" value="TPR-like"/>
    <property type="match status" value="1"/>
</dbReference>